<evidence type="ECO:0000256" key="1">
    <source>
        <dbReference type="ARBA" id="ARBA00022722"/>
    </source>
</evidence>
<dbReference type="EC" id="3.1.26.-" evidence="4"/>
<keyword evidence="4" id="KW-0460">Magnesium</keyword>
<feature type="active site" evidence="4">
    <location>
        <position position="44"/>
    </location>
</feature>
<dbReference type="PANTHER" id="PTHR34276">
    <property type="entry name" value="MINI-RIBONUCLEASE 3"/>
    <property type="match status" value="1"/>
</dbReference>
<comment type="subcellular location">
    <subcellularLocation>
        <location evidence="4">Cytoplasm</location>
    </subcellularLocation>
</comment>
<comment type="caution">
    <text evidence="6">The sequence shown here is derived from an EMBL/GenBank/DDBJ whole genome shotgun (WGS) entry which is preliminary data.</text>
</comment>
<keyword evidence="4" id="KW-0699">rRNA-binding</keyword>
<keyword evidence="4" id="KW-0694">RNA-binding</keyword>
<dbReference type="InterPro" id="IPR008226">
    <property type="entry name" value="Mini3_fam"/>
</dbReference>
<comment type="cofactor">
    <cofactor evidence="4">
        <name>Mg(2+)</name>
        <dbReference type="ChEBI" id="CHEBI:18420"/>
    </cofactor>
</comment>
<keyword evidence="2 4" id="KW-0255">Endonuclease</keyword>
<accession>A0ABP2MS30</accession>
<dbReference type="Proteomes" id="UP000003175">
    <property type="component" value="Unassembled WGS sequence"/>
</dbReference>
<evidence type="ECO:0000259" key="5">
    <source>
        <dbReference type="Pfam" id="PF00636"/>
    </source>
</evidence>
<evidence type="ECO:0000256" key="4">
    <source>
        <dbReference type="HAMAP-Rule" id="MF_01468"/>
    </source>
</evidence>
<feature type="domain" description="RNase III" evidence="5">
    <location>
        <begin position="38"/>
        <end position="133"/>
    </location>
</feature>
<dbReference type="RefSeq" id="WP_006696395.1">
    <property type="nucleotide sequence ID" value="NZ_JH376858.1"/>
</dbReference>
<keyword evidence="1 4" id="KW-0540">Nuclease</keyword>
<keyword evidence="3 4" id="KW-0378">Hydrolase</keyword>
<dbReference type="HAMAP" id="MF_01468">
    <property type="entry name" value="RNase_Mini_III"/>
    <property type="match status" value="1"/>
</dbReference>
<evidence type="ECO:0000313" key="7">
    <source>
        <dbReference type="Proteomes" id="UP000003175"/>
    </source>
</evidence>
<organism evidence="6 7">
    <name type="scientific">Selenomonas noxia F0398</name>
    <dbReference type="NCBI Taxonomy" id="702437"/>
    <lineage>
        <taxon>Bacteria</taxon>
        <taxon>Bacillati</taxon>
        <taxon>Bacillota</taxon>
        <taxon>Negativicutes</taxon>
        <taxon>Selenomonadales</taxon>
        <taxon>Selenomonadaceae</taxon>
        <taxon>Selenomonas</taxon>
    </lineage>
</organism>
<dbReference type="InterPro" id="IPR000999">
    <property type="entry name" value="RNase_III_dom"/>
</dbReference>
<name>A0ABP2MS30_9FIRM</name>
<dbReference type="Pfam" id="PF00636">
    <property type="entry name" value="Ribonuclease_3"/>
    <property type="match status" value="1"/>
</dbReference>
<dbReference type="SUPFAM" id="SSF69065">
    <property type="entry name" value="RNase III domain-like"/>
    <property type="match status" value="1"/>
</dbReference>
<evidence type="ECO:0000256" key="3">
    <source>
        <dbReference type="ARBA" id="ARBA00022801"/>
    </source>
</evidence>
<dbReference type="PANTHER" id="PTHR34276:SF1">
    <property type="entry name" value="MINI-RIBONUCLEASE 3"/>
    <property type="match status" value="1"/>
</dbReference>
<keyword evidence="4" id="KW-0698">rRNA processing</keyword>
<sequence length="166" mass="19334">MKFERFQRLVRMMFLPDEDGNIRTRYENVDMQNVHPLVLAYVGDAYFHLYVRMRLLSYEQARVQALHSFSAQIVSALWQARAYRGIAPMLTEKEQTIYRRARNTKSHAPRSASVADYHASTGFEALLGSLYIQEKNERLAEIAEAAFQIIAKEMMENIQREQNNGN</sequence>
<dbReference type="EMBL" id="ADGH01000009">
    <property type="protein sequence ID" value="EHG24847.1"/>
    <property type="molecule type" value="Genomic_DNA"/>
</dbReference>
<proteinExistence type="inferred from homology"/>
<keyword evidence="7" id="KW-1185">Reference proteome</keyword>
<evidence type="ECO:0000313" key="6">
    <source>
        <dbReference type="EMBL" id="EHG24847.1"/>
    </source>
</evidence>
<protein>
    <recommendedName>
        <fullName evidence="4">Mini-ribonuclease 3</fullName>
        <shortName evidence="4">Mini-3</shortName>
        <shortName evidence="4">Mini-RNase 3</shortName>
        <ecNumber evidence="4">3.1.26.-</ecNumber>
    </recommendedName>
    <alternativeName>
        <fullName evidence="4">Mini-RNase III</fullName>
        <shortName evidence="4">Mini-III</shortName>
    </alternativeName>
</protein>
<gene>
    <name evidence="4" type="primary">mrnC</name>
    <name evidence="6" type="ORF">HMPREF9432_01102</name>
</gene>
<keyword evidence="4" id="KW-0690">Ribosome biogenesis</keyword>
<evidence type="ECO:0000256" key="2">
    <source>
        <dbReference type="ARBA" id="ARBA00022759"/>
    </source>
</evidence>
<comment type="subunit">
    <text evidence="4">Homodimer.</text>
</comment>
<comment type="similarity">
    <text evidence="4">Belongs to the MrnC RNase family.</text>
</comment>
<comment type="function">
    <text evidence="4">Involved in correct processing of both the 5' and 3' ends of 23S rRNA precursor. Processes 30S rRNA precursor transcript even in absence of ribonuclease 3 (Rnc); Rnc processes 30S rRNA into smaller rRNA precursors.</text>
</comment>
<dbReference type="Gene3D" id="1.10.1520.10">
    <property type="entry name" value="Ribonuclease III domain"/>
    <property type="match status" value="1"/>
</dbReference>
<keyword evidence="4" id="KW-0963">Cytoplasm</keyword>
<reference evidence="6 7" key="1">
    <citation type="submission" date="2011-08" db="EMBL/GenBank/DDBJ databases">
        <title>The Genome Sequence of Selenomonas noxia F0398.</title>
        <authorList>
            <consortium name="The Broad Institute Genome Sequencing Platform"/>
            <person name="Earl A."/>
            <person name="Ward D."/>
            <person name="Feldgarden M."/>
            <person name="Gevers D."/>
            <person name="Izard J."/>
            <person name="Ganesan A."/>
            <person name="Blanton J.M."/>
            <person name="Baranova O.V."/>
            <person name="Tanner A.C."/>
            <person name="Dewhirst F.E."/>
            <person name="Young S.K."/>
            <person name="Zeng Q."/>
            <person name="Gargeya S."/>
            <person name="Fitzgerald M."/>
            <person name="Haas B."/>
            <person name="Abouelleil A."/>
            <person name="Alvarado L."/>
            <person name="Arachchi H.M."/>
            <person name="Berlin A."/>
            <person name="Brown A."/>
            <person name="Chapman S.B."/>
            <person name="Chen Z."/>
            <person name="Dunbar C."/>
            <person name="Freedman E."/>
            <person name="Gearin G."/>
            <person name="Gellesch M."/>
            <person name="Goldberg J."/>
            <person name="Griggs A."/>
            <person name="Gujja S."/>
            <person name="Heiman D."/>
            <person name="Howarth C."/>
            <person name="Larson L."/>
            <person name="Lui A."/>
            <person name="MacDonald P.J.P."/>
            <person name="Montmayeur A."/>
            <person name="Murphy C."/>
            <person name="Neiman D."/>
            <person name="Pearson M."/>
            <person name="Priest M."/>
            <person name="Roberts A."/>
            <person name="Saif S."/>
            <person name="Shea T."/>
            <person name="Shenoy N."/>
            <person name="Sisk P."/>
            <person name="Stolte C."/>
            <person name="Sykes S."/>
            <person name="Wortman J."/>
            <person name="Nusbaum C."/>
            <person name="Birren B."/>
        </authorList>
    </citation>
    <scope>NUCLEOTIDE SEQUENCE [LARGE SCALE GENOMIC DNA]</scope>
    <source>
        <strain evidence="6 7">F0398</strain>
    </source>
</reference>
<dbReference type="InterPro" id="IPR036389">
    <property type="entry name" value="RNase_III_sf"/>
</dbReference>